<name>A0ABV7UX78_9GAMM</name>
<gene>
    <name evidence="2" type="ORF">ACFOM9_14885</name>
</gene>
<evidence type="ECO:0008006" key="4">
    <source>
        <dbReference type="Google" id="ProtNLM"/>
    </source>
</evidence>
<evidence type="ECO:0000313" key="2">
    <source>
        <dbReference type="EMBL" id="MFC3661345.1"/>
    </source>
</evidence>
<dbReference type="RefSeq" id="WP_386712591.1">
    <property type="nucleotide sequence ID" value="NZ_JBHRYF010000014.1"/>
</dbReference>
<reference evidence="3" key="1">
    <citation type="journal article" date="2019" name="Int. J. Syst. Evol. Microbiol.">
        <title>The Global Catalogue of Microorganisms (GCM) 10K type strain sequencing project: providing services to taxonomists for standard genome sequencing and annotation.</title>
        <authorList>
            <consortium name="The Broad Institute Genomics Platform"/>
            <consortium name="The Broad Institute Genome Sequencing Center for Infectious Disease"/>
            <person name="Wu L."/>
            <person name="Ma J."/>
        </authorList>
    </citation>
    <scope>NUCLEOTIDE SEQUENCE [LARGE SCALE GENOMIC DNA]</scope>
    <source>
        <strain evidence="3">KCTC 42211</strain>
    </source>
</reference>
<comment type="caution">
    <text evidence="2">The sequence shown here is derived from an EMBL/GenBank/DDBJ whole genome shotgun (WGS) entry which is preliminary data.</text>
</comment>
<keyword evidence="3" id="KW-1185">Reference proteome</keyword>
<evidence type="ECO:0000313" key="3">
    <source>
        <dbReference type="Proteomes" id="UP001595724"/>
    </source>
</evidence>
<accession>A0ABV7UX78</accession>
<dbReference type="InterPro" id="IPR021109">
    <property type="entry name" value="Peptidase_aspartic_dom_sf"/>
</dbReference>
<feature type="chain" id="PRO_5046830980" description="Peptidase A2 domain-containing protein" evidence="1">
    <location>
        <begin position="19"/>
        <end position="316"/>
    </location>
</feature>
<keyword evidence="1" id="KW-0732">Signal</keyword>
<proteinExistence type="predicted"/>
<dbReference type="Gene3D" id="2.40.70.10">
    <property type="entry name" value="Acid Proteases"/>
    <property type="match status" value="1"/>
</dbReference>
<feature type="signal peptide" evidence="1">
    <location>
        <begin position="1"/>
        <end position="18"/>
    </location>
</feature>
<sequence length="316" mass="34847">MKRSLAWLALLAASPLLAAEPAATPQLPYTLPATMEHHRFFVDAQAPGGQMLRLFTDSGGGMNLTTRGADKLGLAYDGENNLGSEHEPVLGTTTWPTYAGPWIPPPKAEDVQLAIMPGPDWMHDGMLGTAWFGDRTWEWDYRAGTLRLLPDGALPEVEAAHVVELGFQIGADGGHATHFPRIPARIDGEDLQFLFDTGATFRIDEAAAARLGDASARQRAGNFITREVMQRWRERHPDWPYIDKGDGGMAMIQVPAVEVGGYRTGPAWFSERPDKTFHEFMAQWMDQPVDGALGGETFRGFRITVDYPAARAVFER</sequence>
<dbReference type="Proteomes" id="UP001595724">
    <property type="component" value="Unassembled WGS sequence"/>
</dbReference>
<evidence type="ECO:0000256" key="1">
    <source>
        <dbReference type="SAM" id="SignalP"/>
    </source>
</evidence>
<organism evidence="2 3">
    <name type="scientific">Luteimonas notoginsengisoli</name>
    <dbReference type="NCBI Taxonomy" id="1578200"/>
    <lineage>
        <taxon>Bacteria</taxon>
        <taxon>Pseudomonadati</taxon>
        <taxon>Pseudomonadota</taxon>
        <taxon>Gammaproteobacteria</taxon>
        <taxon>Lysobacterales</taxon>
        <taxon>Lysobacteraceae</taxon>
        <taxon>Luteimonas</taxon>
    </lineage>
</organism>
<protein>
    <recommendedName>
        <fullName evidence="4">Peptidase A2 domain-containing protein</fullName>
    </recommendedName>
</protein>
<dbReference type="EMBL" id="JBHRYF010000014">
    <property type="protein sequence ID" value="MFC3661345.1"/>
    <property type="molecule type" value="Genomic_DNA"/>
</dbReference>